<sequence>MQRDQAPGLSRPPPARTHPAAPLGTARPARADQVRLPFRRRIRRAPVRRAPPPGRVMSVTPPVARLSVRPAPVFRGRIGRDARSGHYAVPRRYRLHLSPADPDGLRIAVTHSLLGLDRACPVTVLPAVPDCPDGGHGALRPLYDASAHHYTGPAVAPVLSDDWSGRIVSTHGPDIARDLAELSETGVPPADGCGKSGGGRAALYPCGAESEIEAVERMCAQGIEAAAQRAGAAGTGTAERAAALDTLLHTLGVLDQGLCVQPFLIDDQITAADVELWVALVQLDTVHRHHLDAEAVHRIAGHPALWAYARRLAGHPAFGVHLDLDGIARRHHARCQGLEAAGSAVQILDWAAHTAPVQ</sequence>
<dbReference type="SUPFAM" id="SSF47616">
    <property type="entry name" value="GST C-terminal domain-like"/>
    <property type="match status" value="1"/>
</dbReference>
<dbReference type="PANTHER" id="PTHR32419">
    <property type="entry name" value="GLUTATHIONYL-HYDROQUINONE REDUCTASE"/>
    <property type="match status" value="1"/>
</dbReference>
<gene>
    <name evidence="2" type="ORF">GCM10010226_00490</name>
</gene>
<dbReference type="Gene3D" id="3.40.30.10">
    <property type="entry name" value="Glutaredoxin"/>
    <property type="match status" value="1"/>
</dbReference>
<evidence type="ECO:0000313" key="3">
    <source>
        <dbReference type="Proteomes" id="UP000646776"/>
    </source>
</evidence>
<protein>
    <recommendedName>
        <fullName evidence="4">Glutathione S-transferase</fullName>
    </recommendedName>
</protein>
<dbReference type="EMBL" id="BMSA01000001">
    <property type="protein sequence ID" value="GGT28781.1"/>
    <property type="molecule type" value="Genomic_DNA"/>
</dbReference>
<evidence type="ECO:0000256" key="1">
    <source>
        <dbReference type="SAM" id="MobiDB-lite"/>
    </source>
</evidence>
<proteinExistence type="predicted"/>
<comment type="caution">
    <text evidence="2">The sequence shown here is derived from an EMBL/GenBank/DDBJ whole genome shotgun (WGS) entry which is preliminary data.</text>
</comment>
<reference evidence="2" key="2">
    <citation type="submission" date="2020-09" db="EMBL/GenBank/DDBJ databases">
        <authorList>
            <person name="Sun Q."/>
            <person name="Ohkuma M."/>
        </authorList>
    </citation>
    <scope>NUCLEOTIDE SEQUENCE</scope>
    <source>
        <strain evidence="2">JCM 4125</strain>
    </source>
</reference>
<keyword evidence="3" id="KW-1185">Reference proteome</keyword>
<dbReference type="AlphaFoldDB" id="A0A918LP15"/>
<dbReference type="GO" id="GO:0004364">
    <property type="term" value="F:glutathione transferase activity"/>
    <property type="evidence" value="ECO:0007669"/>
    <property type="project" value="InterPro"/>
</dbReference>
<evidence type="ECO:0000313" key="2">
    <source>
        <dbReference type="EMBL" id="GGT28781.1"/>
    </source>
</evidence>
<dbReference type="Pfam" id="PF13410">
    <property type="entry name" value="GST_C_2"/>
    <property type="match status" value="1"/>
</dbReference>
<feature type="region of interest" description="Disordered" evidence="1">
    <location>
        <begin position="1"/>
        <end position="35"/>
    </location>
</feature>
<reference evidence="2" key="1">
    <citation type="journal article" date="2014" name="Int. J. Syst. Evol. Microbiol.">
        <title>Complete genome sequence of Corynebacterium casei LMG S-19264T (=DSM 44701T), isolated from a smear-ripened cheese.</title>
        <authorList>
            <consortium name="US DOE Joint Genome Institute (JGI-PGF)"/>
            <person name="Walter F."/>
            <person name="Albersmeier A."/>
            <person name="Kalinowski J."/>
            <person name="Ruckert C."/>
        </authorList>
    </citation>
    <scope>NUCLEOTIDE SEQUENCE</scope>
    <source>
        <strain evidence="2">JCM 4125</strain>
    </source>
</reference>
<dbReference type="InterPro" id="IPR016639">
    <property type="entry name" value="GST_Omega/GSH"/>
</dbReference>
<dbReference type="Gene3D" id="1.20.1050.10">
    <property type="match status" value="1"/>
</dbReference>
<accession>A0A918LP15</accession>
<dbReference type="PANTHER" id="PTHR32419:SF6">
    <property type="entry name" value="GLUTATHIONE S-TRANSFERASE OMEGA-LIKE 1-RELATED"/>
    <property type="match status" value="1"/>
</dbReference>
<organism evidence="2 3">
    <name type="scientific">Streptomyces phaeofaciens</name>
    <dbReference type="NCBI Taxonomy" id="68254"/>
    <lineage>
        <taxon>Bacteria</taxon>
        <taxon>Bacillati</taxon>
        <taxon>Actinomycetota</taxon>
        <taxon>Actinomycetes</taxon>
        <taxon>Kitasatosporales</taxon>
        <taxon>Streptomycetaceae</taxon>
        <taxon>Streptomyces</taxon>
    </lineage>
</organism>
<dbReference type="InterPro" id="IPR036282">
    <property type="entry name" value="Glutathione-S-Trfase_C_sf"/>
</dbReference>
<dbReference type="Proteomes" id="UP000646776">
    <property type="component" value="Unassembled WGS sequence"/>
</dbReference>
<name>A0A918LP15_9ACTN</name>
<evidence type="ECO:0008006" key="4">
    <source>
        <dbReference type="Google" id="ProtNLM"/>
    </source>
</evidence>
<dbReference type="GO" id="GO:0005737">
    <property type="term" value="C:cytoplasm"/>
    <property type="evidence" value="ECO:0007669"/>
    <property type="project" value="TreeGrafter"/>
</dbReference>